<dbReference type="SUPFAM" id="SSF54506">
    <property type="entry name" value="Diaminopimelate epimerase-like"/>
    <property type="match status" value="1"/>
</dbReference>
<gene>
    <name evidence="2" type="ORF">ACFSR9_10935</name>
</gene>
<dbReference type="Proteomes" id="UP001597475">
    <property type="component" value="Unassembled WGS sequence"/>
</dbReference>
<dbReference type="EMBL" id="JBHUMK010000048">
    <property type="protein sequence ID" value="MFD2609944.1"/>
    <property type="molecule type" value="Genomic_DNA"/>
</dbReference>
<proteinExistence type="predicted"/>
<dbReference type="PIRSF" id="PIRSF016184">
    <property type="entry name" value="PhzC_PhzF"/>
    <property type="match status" value="1"/>
</dbReference>
<evidence type="ECO:0000313" key="2">
    <source>
        <dbReference type="EMBL" id="MFD2609944.1"/>
    </source>
</evidence>
<comment type="caution">
    <text evidence="2">The sequence shown here is derived from an EMBL/GenBank/DDBJ whole genome shotgun (WGS) entry which is preliminary data.</text>
</comment>
<sequence>MTPPQPSAAYRVFPAGDGGGGKRVAVFLEPGPAEAGGQSGNSSERQARAAGAGTPLSVFVEPLPDGAVRVDSFTPTAHKGSSDSGAVAALAFLQAHQGLPDALDVQSAGGESVSAQLCGGEWLLLQGDVAVTPLEGDRALSPAGLGGARAWVTSAGRANLAVQVDSLAALEAFMPDPARIEALNAATGTTGLIVFTPGGPEGADRRADVSFRAFGPLRGFLEDAASSNMFACLVGVLCAAELLSPDVNVLRGAQRRPGQPARLTAQFTPMPGGAAGVWVGGAAWRETV</sequence>
<dbReference type="RefSeq" id="WP_386845713.1">
    <property type="nucleotide sequence ID" value="NZ_JBHUMK010000048.1"/>
</dbReference>
<feature type="region of interest" description="Disordered" evidence="1">
    <location>
        <begin position="31"/>
        <end position="52"/>
    </location>
</feature>
<accession>A0ABW5P3U2</accession>
<reference evidence="3" key="1">
    <citation type="journal article" date="2019" name="Int. J. Syst. Evol. Microbiol.">
        <title>The Global Catalogue of Microorganisms (GCM) 10K type strain sequencing project: providing services to taxonomists for standard genome sequencing and annotation.</title>
        <authorList>
            <consortium name="The Broad Institute Genomics Platform"/>
            <consortium name="The Broad Institute Genome Sequencing Center for Infectious Disease"/>
            <person name="Wu L."/>
            <person name="Ma J."/>
        </authorList>
    </citation>
    <scope>NUCLEOTIDE SEQUENCE [LARGE SCALE GENOMIC DNA]</scope>
    <source>
        <strain evidence="3">KCTC 33842</strain>
    </source>
</reference>
<evidence type="ECO:0000256" key="1">
    <source>
        <dbReference type="SAM" id="MobiDB-lite"/>
    </source>
</evidence>
<dbReference type="Gene3D" id="3.10.310.10">
    <property type="entry name" value="Diaminopimelate Epimerase, Chain A, domain 1"/>
    <property type="match status" value="1"/>
</dbReference>
<evidence type="ECO:0000313" key="3">
    <source>
        <dbReference type="Proteomes" id="UP001597475"/>
    </source>
</evidence>
<organism evidence="2 3">
    <name type="scientific">Deinococcus taklimakanensis</name>
    <dbReference type="NCBI Taxonomy" id="536443"/>
    <lineage>
        <taxon>Bacteria</taxon>
        <taxon>Thermotogati</taxon>
        <taxon>Deinococcota</taxon>
        <taxon>Deinococci</taxon>
        <taxon>Deinococcales</taxon>
        <taxon>Deinococcaceae</taxon>
        <taxon>Deinococcus</taxon>
    </lineage>
</organism>
<dbReference type="InterPro" id="IPR003719">
    <property type="entry name" value="Phenazine_PhzF-like"/>
</dbReference>
<name>A0ABW5P3U2_9DEIO</name>
<protein>
    <submittedName>
        <fullName evidence="2">PhzF family phenazine biosynthesis protein</fullName>
    </submittedName>
</protein>
<keyword evidence="3" id="KW-1185">Reference proteome</keyword>